<dbReference type="InterPro" id="IPR036388">
    <property type="entry name" value="WH-like_DNA-bd_sf"/>
</dbReference>
<sequence>MLIEAIANLFKAMGEPTRLKILKLLSIQEMCVCELVEVLDISQPRVSQHLKVLKNAGVVKERKDKQRTFFSIIPAIDDSFFHLFDLFMTANIADINDLKLESARLAQLDLNENVSQCKNEAI</sequence>
<evidence type="ECO:0000256" key="3">
    <source>
        <dbReference type="ARBA" id="ARBA00023163"/>
    </source>
</evidence>
<dbReference type="GO" id="GO:0003700">
    <property type="term" value="F:DNA-binding transcription factor activity"/>
    <property type="evidence" value="ECO:0007669"/>
    <property type="project" value="InterPro"/>
</dbReference>
<dbReference type="InterPro" id="IPR036390">
    <property type="entry name" value="WH_DNA-bd_sf"/>
</dbReference>
<dbReference type="EMBL" id="LNQE01001883">
    <property type="protein sequence ID" value="KUG03368.1"/>
    <property type="molecule type" value="Genomic_DNA"/>
</dbReference>
<feature type="domain" description="HTH arsR-type" evidence="4">
    <location>
        <begin position="1"/>
        <end position="98"/>
    </location>
</feature>
<name>A0A0W8E3Y7_9ZZZZ</name>
<dbReference type="GO" id="GO:0003677">
    <property type="term" value="F:DNA binding"/>
    <property type="evidence" value="ECO:0007669"/>
    <property type="project" value="UniProtKB-KW"/>
</dbReference>
<dbReference type="InterPro" id="IPR051081">
    <property type="entry name" value="HTH_MetalResp_TranReg"/>
</dbReference>
<evidence type="ECO:0000256" key="2">
    <source>
        <dbReference type="ARBA" id="ARBA00023125"/>
    </source>
</evidence>
<dbReference type="AlphaFoldDB" id="A0A0W8E3Y7"/>
<dbReference type="PANTHER" id="PTHR33154:SF33">
    <property type="entry name" value="TRANSCRIPTIONAL REPRESSOR SDPR"/>
    <property type="match status" value="1"/>
</dbReference>
<gene>
    <name evidence="5" type="ORF">ASZ90_019254</name>
</gene>
<dbReference type="PRINTS" id="PR00778">
    <property type="entry name" value="HTHARSR"/>
</dbReference>
<organism evidence="5">
    <name type="scientific">hydrocarbon metagenome</name>
    <dbReference type="NCBI Taxonomy" id="938273"/>
    <lineage>
        <taxon>unclassified sequences</taxon>
        <taxon>metagenomes</taxon>
        <taxon>ecological metagenomes</taxon>
    </lineage>
</organism>
<accession>A0A0W8E3Y7</accession>
<dbReference type="Gene3D" id="1.10.10.10">
    <property type="entry name" value="Winged helix-like DNA-binding domain superfamily/Winged helix DNA-binding domain"/>
    <property type="match status" value="1"/>
</dbReference>
<keyword evidence="3" id="KW-0804">Transcription</keyword>
<dbReference type="InterPro" id="IPR011991">
    <property type="entry name" value="ArsR-like_HTH"/>
</dbReference>
<proteinExistence type="predicted"/>
<protein>
    <submittedName>
        <fullName evidence="5">Transcriptional regulator, arsr family</fullName>
    </submittedName>
</protein>
<dbReference type="InterPro" id="IPR001845">
    <property type="entry name" value="HTH_ArsR_DNA-bd_dom"/>
</dbReference>
<keyword evidence="2" id="KW-0238">DNA-binding</keyword>
<keyword evidence="1" id="KW-0805">Transcription regulation</keyword>
<evidence type="ECO:0000256" key="1">
    <source>
        <dbReference type="ARBA" id="ARBA00023015"/>
    </source>
</evidence>
<dbReference type="NCBIfam" id="NF033788">
    <property type="entry name" value="HTH_metalloreg"/>
    <property type="match status" value="1"/>
</dbReference>
<evidence type="ECO:0000259" key="4">
    <source>
        <dbReference type="PROSITE" id="PS50987"/>
    </source>
</evidence>
<dbReference type="SUPFAM" id="SSF46785">
    <property type="entry name" value="Winged helix' DNA-binding domain"/>
    <property type="match status" value="1"/>
</dbReference>
<comment type="caution">
    <text evidence="5">The sequence shown here is derived from an EMBL/GenBank/DDBJ whole genome shotgun (WGS) entry which is preliminary data.</text>
</comment>
<dbReference type="PROSITE" id="PS50987">
    <property type="entry name" value="HTH_ARSR_2"/>
    <property type="match status" value="1"/>
</dbReference>
<evidence type="ECO:0000313" key="5">
    <source>
        <dbReference type="EMBL" id="KUG03368.1"/>
    </source>
</evidence>
<dbReference type="PANTHER" id="PTHR33154">
    <property type="entry name" value="TRANSCRIPTIONAL REGULATOR, ARSR FAMILY"/>
    <property type="match status" value="1"/>
</dbReference>
<dbReference type="SMART" id="SM00418">
    <property type="entry name" value="HTH_ARSR"/>
    <property type="match status" value="1"/>
</dbReference>
<dbReference type="CDD" id="cd00090">
    <property type="entry name" value="HTH_ARSR"/>
    <property type="match status" value="1"/>
</dbReference>
<reference evidence="5" key="1">
    <citation type="journal article" date="2015" name="Proc. Natl. Acad. Sci. U.S.A.">
        <title>Networks of energetic and metabolic interactions define dynamics in microbial communities.</title>
        <authorList>
            <person name="Embree M."/>
            <person name="Liu J.K."/>
            <person name="Al-Bassam M.M."/>
            <person name="Zengler K."/>
        </authorList>
    </citation>
    <scope>NUCLEOTIDE SEQUENCE</scope>
</reference>
<dbReference type="Pfam" id="PF01022">
    <property type="entry name" value="HTH_5"/>
    <property type="match status" value="1"/>
</dbReference>